<dbReference type="InterPro" id="IPR036678">
    <property type="entry name" value="MutS_con_dom_sf"/>
</dbReference>
<evidence type="ECO:0000313" key="9">
    <source>
        <dbReference type="Proteomes" id="UP001345691"/>
    </source>
</evidence>
<dbReference type="SMART" id="SM00533">
    <property type="entry name" value="MUTSd"/>
    <property type="match status" value="1"/>
</dbReference>
<evidence type="ECO:0000256" key="1">
    <source>
        <dbReference type="ARBA" id="ARBA00006271"/>
    </source>
</evidence>
<dbReference type="PANTHER" id="PTHR11361">
    <property type="entry name" value="DNA MISMATCH REPAIR PROTEIN MUTS FAMILY MEMBER"/>
    <property type="match status" value="1"/>
</dbReference>
<evidence type="ECO:0000256" key="6">
    <source>
        <dbReference type="SAM" id="MobiDB-lite"/>
    </source>
</evidence>
<dbReference type="InterPro" id="IPR017261">
    <property type="entry name" value="DNA_mismatch_repair_MutS/MSH"/>
</dbReference>
<dbReference type="InterPro" id="IPR027417">
    <property type="entry name" value="P-loop_NTPase"/>
</dbReference>
<dbReference type="PANTHER" id="PTHR11361:SF21">
    <property type="entry name" value="MUTS PROTEIN HOMOLOG 4"/>
    <property type="match status" value="1"/>
</dbReference>
<accession>A0ABR0JBT4</accession>
<dbReference type="Pfam" id="PF05190">
    <property type="entry name" value="MutS_IV"/>
    <property type="match status" value="1"/>
</dbReference>
<proteinExistence type="inferred from homology"/>
<dbReference type="PROSITE" id="PS00486">
    <property type="entry name" value="DNA_MISMATCH_REPAIR_2"/>
    <property type="match status" value="1"/>
</dbReference>
<dbReference type="SUPFAM" id="SSF48334">
    <property type="entry name" value="DNA repair protein MutS, domain III"/>
    <property type="match status" value="1"/>
</dbReference>
<dbReference type="Gene3D" id="3.30.420.110">
    <property type="entry name" value="MutS, connector domain"/>
    <property type="match status" value="1"/>
</dbReference>
<feature type="compositionally biased region" description="Polar residues" evidence="6">
    <location>
        <begin position="824"/>
        <end position="835"/>
    </location>
</feature>
<dbReference type="Gene3D" id="1.10.1420.10">
    <property type="match status" value="2"/>
</dbReference>
<dbReference type="SUPFAM" id="SSF52540">
    <property type="entry name" value="P-loop containing nucleoside triphosphate hydrolases"/>
    <property type="match status" value="1"/>
</dbReference>
<dbReference type="InterPro" id="IPR007696">
    <property type="entry name" value="DNA_mismatch_repair_MutS_core"/>
</dbReference>
<dbReference type="Pfam" id="PF00488">
    <property type="entry name" value="MutS_V"/>
    <property type="match status" value="1"/>
</dbReference>
<feature type="compositionally biased region" description="Basic and acidic residues" evidence="6">
    <location>
        <begin position="836"/>
        <end position="846"/>
    </location>
</feature>
<dbReference type="SMART" id="SM00534">
    <property type="entry name" value="MUTSac"/>
    <property type="match status" value="1"/>
</dbReference>
<dbReference type="SUPFAM" id="SSF53150">
    <property type="entry name" value="DNA repair protein MutS, domain II"/>
    <property type="match status" value="1"/>
</dbReference>
<name>A0ABR0JBT4_9EURO</name>
<feature type="region of interest" description="Disordered" evidence="6">
    <location>
        <begin position="820"/>
        <end position="846"/>
    </location>
</feature>
<organism evidence="8 9">
    <name type="scientific">Exophiala sideris</name>
    <dbReference type="NCBI Taxonomy" id="1016849"/>
    <lineage>
        <taxon>Eukaryota</taxon>
        <taxon>Fungi</taxon>
        <taxon>Dikarya</taxon>
        <taxon>Ascomycota</taxon>
        <taxon>Pezizomycotina</taxon>
        <taxon>Eurotiomycetes</taxon>
        <taxon>Chaetothyriomycetidae</taxon>
        <taxon>Chaetothyriales</taxon>
        <taxon>Herpotrichiellaceae</taxon>
        <taxon>Exophiala</taxon>
    </lineage>
</organism>
<dbReference type="PIRSF" id="PIRSF037677">
    <property type="entry name" value="DNA_mis_repair_Msh6"/>
    <property type="match status" value="1"/>
</dbReference>
<keyword evidence="2" id="KW-0547">Nucleotide-binding</keyword>
<dbReference type="InterPro" id="IPR007861">
    <property type="entry name" value="DNA_mismatch_repair_MutS_clamp"/>
</dbReference>
<keyword evidence="3" id="KW-0067">ATP-binding</keyword>
<evidence type="ECO:0000256" key="3">
    <source>
        <dbReference type="ARBA" id="ARBA00022840"/>
    </source>
</evidence>
<feature type="region of interest" description="Disordered" evidence="6">
    <location>
        <begin position="859"/>
        <end position="880"/>
    </location>
</feature>
<keyword evidence="4" id="KW-0238">DNA-binding</keyword>
<feature type="compositionally biased region" description="Basic and acidic residues" evidence="6">
    <location>
        <begin position="866"/>
        <end position="878"/>
    </location>
</feature>
<dbReference type="EMBL" id="JAVRRF010000012">
    <property type="protein sequence ID" value="KAK5059494.1"/>
    <property type="molecule type" value="Genomic_DNA"/>
</dbReference>
<evidence type="ECO:0000256" key="5">
    <source>
        <dbReference type="ARBA" id="ARBA00023254"/>
    </source>
</evidence>
<evidence type="ECO:0000256" key="2">
    <source>
        <dbReference type="ARBA" id="ARBA00022741"/>
    </source>
</evidence>
<dbReference type="Pfam" id="PF05188">
    <property type="entry name" value="MutS_II"/>
    <property type="match status" value="1"/>
</dbReference>
<comment type="similarity">
    <text evidence="1">Belongs to the DNA mismatch repair MutS family.</text>
</comment>
<dbReference type="InterPro" id="IPR036187">
    <property type="entry name" value="DNA_mismatch_repair_MutS_sf"/>
</dbReference>
<dbReference type="Pfam" id="PF05192">
    <property type="entry name" value="MutS_III"/>
    <property type="match status" value="1"/>
</dbReference>
<dbReference type="Proteomes" id="UP001345691">
    <property type="component" value="Unassembled WGS sequence"/>
</dbReference>
<evidence type="ECO:0000256" key="4">
    <source>
        <dbReference type="ARBA" id="ARBA00023125"/>
    </source>
</evidence>
<evidence type="ECO:0000313" key="8">
    <source>
        <dbReference type="EMBL" id="KAK5059494.1"/>
    </source>
</evidence>
<protein>
    <submittedName>
        <fullName evidence="8">MutS protein msh4</fullName>
    </submittedName>
</protein>
<dbReference type="Gene3D" id="3.40.50.300">
    <property type="entry name" value="P-loop containing nucleotide triphosphate hydrolases"/>
    <property type="match status" value="1"/>
</dbReference>
<gene>
    <name evidence="8" type="primary">MSH4</name>
    <name evidence="8" type="ORF">LTR69_006083</name>
</gene>
<dbReference type="InterPro" id="IPR045076">
    <property type="entry name" value="MutS"/>
</dbReference>
<feature type="region of interest" description="Disordered" evidence="6">
    <location>
        <begin position="1"/>
        <end position="45"/>
    </location>
</feature>
<keyword evidence="5" id="KW-0469">Meiosis</keyword>
<keyword evidence="9" id="KW-1185">Reference proteome</keyword>
<sequence>MGSRAMSTVSGNTTKTTGRPISNSRPRNGRSRSKTVATSTGDSDSETVCAISESRGISPIVGLSFVNLSTSEAVLCQFTDTQTYARTCLKINVFSPSEILYMSNATDSKLISIVTENLEVYDNGILMTDIDRKYWSEGSGHDYVQHLAFPDDLESLKLPLMANYFATCCFSAVMKYIEMGLGRTFAPQTLRIRFEPSEGSMMIDLATIASLELIQNRENSKSRNSLFGILNQTLTPMGARFLRTNVLQPSTDIEKIAKRQDALKELTSKEYMLSAIRTAVKSFVDADRVLAALVVISTKPDIHYMEQSVNQVLMLKTFVDSIKSIWQALAGCSSDDLQIIRQLCDPENYAEVEALIHNTLNDDVHYSTTSTDLRNQRVFAIRAGVNRILDVCRQTYKEINNDVFQMVQQLNEENELDIQLKFDVPRQYHLRLPVADLPHRNSFINTYRKGKFWEFQTLELVKMNHKIKDAHSDVINLGDHAVQQLMDQVRSKIHPLFKISESIALLDMLAGLAQLAATSDYIQPEITDTLAIQAGRHPIREKIHADRFVPNDVYATQQNRFQIITGCNMSGKSTYIRTIALTVIMAQIGSFVPATYASFPITRQLFARVSTDDSIEANVSTFASEMRETAFILRNVSTQSLVMIDELGRGTSTTDGLAIAIAIAEALIDSKALVWFVTHFRDLPRILAERAGVVNLHLAADISADYAKMTMRYKITEGYEEEKFYGLALAKVVGLPDPVIDVAEDVSRMLHERNEAQKRNPEATAEARRRKVLLHLREQLVQARDSCRSGDAEPDDLRAWLQRLQVEFEVRMKAIDAEARARYPSQTRSSVSNSEMHGESSAREVQTEPLFVSEAQEEEFTATDPLHTDGTDGSHTEGGDEDLMEYIKHEHMGYIKQQPIDLL</sequence>
<dbReference type="InterPro" id="IPR000432">
    <property type="entry name" value="DNA_mismatch_repair_MutS_C"/>
</dbReference>
<feature type="domain" description="DNA mismatch repair proteins mutS family" evidence="7">
    <location>
        <begin position="640"/>
        <end position="656"/>
    </location>
</feature>
<feature type="compositionally biased region" description="Polar residues" evidence="6">
    <location>
        <begin position="1"/>
        <end position="17"/>
    </location>
</feature>
<evidence type="ECO:0000259" key="7">
    <source>
        <dbReference type="PROSITE" id="PS00486"/>
    </source>
</evidence>
<comment type="caution">
    <text evidence="8">The sequence shown here is derived from an EMBL/GenBank/DDBJ whole genome shotgun (WGS) entry which is preliminary data.</text>
</comment>
<dbReference type="InterPro" id="IPR007860">
    <property type="entry name" value="DNA_mmatch_repair_MutS_con_dom"/>
</dbReference>
<reference evidence="8 9" key="1">
    <citation type="submission" date="2023-08" db="EMBL/GenBank/DDBJ databases">
        <title>Black Yeasts Isolated from many extreme environments.</title>
        <authorList>
            <person name="Coleine C."/>
            <person name="Stajich J.E."/>
            <person name="Selbmann L."/>
        </authorList>
    </citation>
    <scope>NUCLEOTIDE SEQUENCE [LARGE SCALE GENOMIC DNA]</scope>
    <source>
        <strain evidence="8 9">CCFEE 6328</strain>
    </source>
</reference>